<dbReference type="PROSITE" id="PS51918">
    <property type="entry name" value="RADICAL_SAM"/>
    <property type="match status" value="1"/>
</dbReference>
<evidence type="ECO:0000256" key="3">
    <source>
        <dbReference type="ARBA" id="ARBA00022723"/>
    </source>
</evidence>
<dbReference type="InterPro" id="IPR013785">
    <property type="entry name" value="Aldolase_TIM"/>
</dbReference>
<dbReference type="Proteomes" id="UP000262583">
    <property type="component" value="Chromosome"/>
</dbReference>
<dbReference type="InterPro" id="IPR006638">
    <property type="entry name" value="Elp3/MiaA/NifB-like_rSAM"/>
</dbReference>
<dbReference type="InterPro" id="IPR058240">
    <property type="entry name" value="rSAM_sf"/>
</dbReference>
<dbReference type="NCBIfam" id="TIGR04337">
    <property type="entry name" value="AmmeMemoSam_rS"/>
    <property type="match status" value="1"/>
</dbReference>
<reference evidence="8 9" key="1">
    <citation type="submission" date="2018-05" db="EMBL/GenBank/DDBJ databases">
        <title>A metagenomic window into the 2 km-deep terrestrial subsurface aquifer revealed taxonomically and functionally diverse microbial community comprising novel uncultured bacterial lineages.</title>
        <authorList>
            <person name="Kadnikov V.V."/>
            <person name="Mardanov A.V."/>
            <person name="Beletsky A.V."/>
            <person name="Banks D."/>
            <person name="Pimenov N.V."/>
            <person name="Frank Y.A."/>
            <person name="Karnachuk O.V."/>
            <person name="Ravin N.V."/>
        </authorList>
    </citation>
    <scope>NUCLEOTIDE SEQUENCE [LARGE SCALE GENOMIC DNA]</scope>
    <source>
        <strain evidence="8">BY</strain>
    </source>
</reference>
<dbReference type="PANTHER" id="PTHR30352:SF5">
    <property type="entry name" value="PYRUVATE FORMATE-LYASE 1-ACTIVATING ENZYME"/>
    <property type="match status" value="1"/>
</dbReference>
<evidence type="ECO:0000259" key="7">
    <source>
        <dbReference type="PROSITE" id="PS51918"/>
    </source>
</evidence>
<dbReference type="InterPro" id="IPR034457">
    <property type="entry name" value="Organic_radical-activating"/>
</dbReference>
<dbReference type="Gene3D" id="3.20.20.70">
    <property type="entry name" value="Aldolase class I"/>
    <property type="match status" value="1"/>
</dbReference>
<dbReference type="SFLD" id="SFLDS00029">
    <property type="entry name" value="Radical_SAM"/>
    <property type="match status" value="1"/>
</dbReference>
<dbReference type="SMART" id="SM00729">
    <property type="entry name" value="Elp3"/>
    <property type="match status" value="1"/>
</dbReference>
<organism evidence="8 9">
    <name type="scientific">Sumerlaea chitinivorans</name>
    <dbReference type="NCBI Taxonomy" id="2250252"/>
    <lineage>
        <taxon>Bacteria</taxon>
        <taxon>Candidatus Sumerlaeota</taxon>
        <taxon>Candidatus Sumerlaeia</taxon>
        <taxon>Candidatus Sumerlaeales</taxon>
        <taxon>Candidatus Sumerlaeaceae</taxon>
        <taxon>Candidatus Sumerlaea</taxon>
    </lineage>
</organism>
<dbReference type="KEGG" id="schv:BRCON_1859"/>
<dbReference type="EMBL" id="CP030759">
    <property type="protein sequence ID" value="AXA36636.1"/>
    <property type="molecule type" value="Genomic_DNA"/>
</dbReference>
<comment type="cofactor">
    <cofactor evidence="6">
        <name>[4Fe-4S] cluster</name>
        <dbReference type="ChEBI" id="CHEBI:49883"/>
    </cofactor>
    <text evidence="6">Binds 1 [4Fe-4S] cluster. The cluster is coordinated with 3 cysteines and an exchangeable S-adenosyl-L-methionine.</text>
</comment>
<feature type="binding site" evidence="6">
    <location>
        <position position="104"/>
    </location>
    <ligand>
        <name>[4Fe-4S] cluster</name>
        <dbReference type="ChEBI" id="CHEBI:49883"/>
        <note>4Fe-4S-S-AdoMet</note>
    </ligand>
</feature>
<keyword evidence="8" id="KW-0670">Pyruvate</keyword>
<dbReference type="SUPFAM" id="SSF102114">
    <property type="entry name" value="Radical SAM enzymes"/>
    <property type="match status" value="1"/>
</dbReference>
<gene>
    <name evidence="8" type="ORF">BRCON_1859</name>
</gene>
<evidence type="ECO:0000256" key="2">
    <source>
        <dbReference type="ARBA" id="ARBA00022691"/>
    </source>
</evidence>
<dbReference type="GO" id="GO:0016829">
    <property type="term" value="F:lyase activity"/>
    <property type="evidence" value="ECO:0007669"/>
    <property type="project" value="UniProtKB-KW"/>
</dbReference>
<keyword evidence="5 6" id="KW-0411">Iron-sulfur</keyword>
<dbReference type="InterPro" id="IPR027596">
    <property type="entry name" value="AmmeMemoSam_rS"/>
</dbReference>
<keyword evidence="1" id="KW-0004">4Fe-4S</keyword>
<feature type="domain" description="Radical SAM core" evidence="7">
    <location>
        <begin position="82"/>
        <end position="297"/>
    </location>
</feature>
<dbReference type="InterPro" id="IPR016431">
    <property type="entry name" value="Pyrv-formate_lyase-activ_prd"/>
</dbReference>
<dbReference type="Pfam" id="PF04055">
    <property type="entry name" value="Radical_SAM"/>
    <property type="match status" value="1"/>
</dbReference>
<dbReference type="GO" id="GO:0046872">
    <property type="term" value="F:metal ion binding"/>
    <property type="evidence" value="ECO:0007669"/>
    <property type="project" value="UniProtKB-KW"/>
</dbReference>
<dbReference type="SFLD" id="SFLDG01101">
    <property type="entry name" value="Uncharacterised_Radical_SAM_Su"/>
    <property type="match status" value="1"/>
</dbReference>
<proteinExistence type="predicted"/>
<protein>
    <submittedName>
        <fullName evidence="8">Radical SAM, Pyruvate-formate lyase-activating enzyme like</fullName>
    </submittedName>
</protein>
<keyword evidence="8" id="KW-0456">Lyase</keyword>
<dbReference type="AlphaFoldDB" id="A0A2Z4Y6L9"/>
<evidence type="ECO:0000313" key="9">
    <source>
        <dbReference type="Proteomes" id="UP000262583"/>
    </source>
</evidence>
<evidence type="ECO:0000256" key="5">
    <source>
        <dbReference type="ARBA" id="ARBA00023014"/>
    </source>
</evidence>
<name>A0A2Z4Y6L9_SUMC1</name>
<evidence type="ECO:0000313" key="8">
    <source>
        <dbReference type="EMBL" id="AXA36636.1"/>
    </source>
</evidence>
<accession>A0A2Z4Y6L9</accession>
<dbReference type="InterPro" id="IPR007197">
    <property type="entry name" value="rSAM"/>
</dbReference>
<evidence type="ECO:0000256" key="1">
    <source>
        <dbReference type="ARBA" id="ARBA00022485"/>
    </source>
</evidence>
<feature type="binding site" evidence="6">
    <location>
        <position position="97"/>
    </location>
    <ligand>
        <name>[4Fe-4S] cluster</name>
        <dbReference type="ChEBI" id="CHEBI:49883"/>
        <note>4Fe-4S-S-AdoMet</note>
    </ligand>
</feature>
<dbReference type="GO" id="GO:0051539">
    <property type="term" value="F:4 iron, 4 sulfur cluster binding"/>
    <property type="evidence" value="ECO:0007669"/>
    <property type="project" value="UniProtKB-KW"/>
</dbReference>
<keyword evidence="4 6" id="KW-0408">Iron</keyword>
<keyword evidence="2 6" id="KW-0949">S-adenosyl-L-methionine</keyword>
<evidence type="ECO:0000256" key="4">
    <source>
        <dbReference type="ARBA" id="ARBA00023004"/>
    </source>
</evidence>
<dbReference type="CDD" id="cd01335">
    <property type="entry name" value="Radical_SAM"/>
    <property type="match status" value="1"/>
</dbReference>
<sequence length="354" mass="39076">MANTAKLKEILEQYTAPAAAELTASHPSGKIRCLACAHRCLIGAGMSGVCKVRFHDGQTLRVPHGYVAGLNVDPIEKKPFFHLLPGSDALSFGMLGCNFRCSYCQNWLTSQTLRDPAAMAPIRELSPDEIVALALRHGAQVVTSTYNEPLITTEWAAEVFRLAKTKGLKCTYVSNGFATPEVLSYLAPTLDGMKVDLKSMREENYRRLGGRLEPVLETIRLLHEKRIWVEVVTLLVPGFNDSPDELREIVNFLVGISPDIPWHVTAFHPDYQMTDTPPTTARQLLAAANLAREEGLRYVYAGNLPGRVGDFENTRCPQCKTVLVHRYGFTVLENQLGESGSCPNCGFEVAGIWA</sequence>
<feature type="binding site" evidence="6">
    <location>
        <position position="101"/>
    </location>
    <ligand>
        <name>[4Fe-4S] cluster</name>
        <dbReference type="ChEBI" id="CHEBI:49883"/>
        <note>4Fe-4S-S-AdoMet</note>
    </ligand>
</feature>
<dbReference type="PANTHER" id="PTHR30352">
    <property type="entry name" value="PYRUVATE FORMATE-LYASE-ACTIVATING ENZYME"/>
    <property type="match status" value="1"/>
</dbReference>
<dbReference type="PIRSF" id="PIRSF004869">
    <property type="entry name" value="PflX_prd"/>
    <property type="match status" value="1"/>
</dbReference>
<evidence type="ECO:0000256" key="6">
    <source>
        <dbReference type="PIRSR" id="PIRSR004869-50"/>
    </source>
</evidence>
<keyword evidence="3 6" id="KW-0479">Metal-binding</keyword>